<dbReference type="InterPro" id="IPR036291">
    <property type="entry name" value="NAD(P)-bd_dom_sf"/>
</dbReference>
<dbReference type="InterPro" id="IPR001509">
    <property type="entry name" value="Epimerase_deHydtase"/>
</dbReference>
<dbReference type="RefSeq" id="WP_074867973.1">
    <property type="nucleotide sequence ID" value="NZ_FOAS01000009.1"/>
</dbReference>
<keyword evidence="4" id="KW-1185">Reference proteome</keyword>
<dbReference type="Pfam" id="PF01370">
    <property type="entry name" value="Epimerase"/>
    <property type="match status" value="1"/>
</dbReference>
<keyword evidence="1" id="KW-0520">NAD</keyword>
<evidence type="ECO:0000313" key="4">
    <source>
        <dbReference type="Proteomes" id="UP000185766"/>
    </source>
</evidence>
<feature type="domain" description="NAD-dependent epimerase/dehydratase" evidence="2">
    <location>
        <begin position="5"/>
        <end position="200"/>
    </location>
</feature>
<dbReference type="EMBL" id="FOAS01000009">
    <property type="protein sequence ID" value="SEL20794.1"/>
    <property type="molecule type" value="Genomic_DNA"/>
</dbReference>
<accession>A0A1H7NBH5</accession>
<dbReference type="Proteomes" id="UP000185766">
    <property type="component" value="Unassembled WGS sequence"/>
</dbReference>
<dbReference type="SUPFAM" id="SSF51735">
    <property type="entry name" value="NAD(P)-binding Rossmann-fold domains"/>
    <property type="match status" value="1"/>
</dbReference>
<organism evidence="3 4">
    <name type="scientific">Atopomonas hussainii</name>
    <dbReference type="NCBI Taxonomy" id="1429083"/>
    <lineage>
        <taxon>Bacteria</taxon>
        <taxon>Pseudomonadati</taxon>
        <taxon>Pseudomonadota</taxon>
        <taxon>Gammaproteobacteria</taxon>
        <taxon>Pseudomonadales</taxon>
        <taxon>Pseudomonadaceae</taxon>
        <taxon>Atopomonas</taxon>
    </lineage>
</organism>
<sequence>MAQVVIVGCGDVGSRLAAQLQQVGHTVTGVRRSAVPLPAGVQALQADVGVAACPADWPAQVDYLVYAVAAGAGGEAAYQAAYVEGLRNVLGWLAQRGQQLKRLLFVSSTGVYGQSDGQWVDETSPSEPAGYSGRILLAAEQLALESGQPASWLRLAGIYGPRRGYLLKQAQSGARAEPLQFTNRIHADDAANLLATLIAQAEQGAALEVGYLGVDDEPAPLDEVLAWLRAELGIAAGTGELAKRRAGSKRCSNQRARALGWQPQYPSYREGYRVLLAQNAL</sequence>
<dbReference type="Gene3D" id="3.40.50.720">
    <property type="entry name" value="NAD(P)-binding Rossmann-like Domain"/>
    <property type="match status" value="1"/>
</dbReference>
<gene>
    <name evidence="3" type="ORF">SAMN05216214_10985</name>
</gene>
<dbReference type="STRING" id="1429083.GCA_001885685_03033"/>
<evidence type="ECO:0000259" key="2">
    <source>
        <dbReference type="Pfam" id="PF01370"/>
    </source>
</evidence>
<name>A0A1H7NBH5_9GAMM</name>
<reference evidence="3 4" key="1">
    <citation type="submission" date="2016-10" db="EMBL/GenBank/DDBJ databases">
        <authorList>
            <person name="de Groot N.N."/>
        </authorList>
    </citation>
    <scope>NUCLEOTIDE SEQUENCE [LARGE SCALE GENOMIC DNA]</scope>
    <source>
        <strain evidence="3 4">JCM 19513</strain>
    </source>
</reference>
<dbReference type="AlphaFoldDB" id="A0A1H7NBH5"/>
<proteinExistence type="predicted"/>
<protein>
    <submittedName>
        <fullName evidence="3">Nucleoside-diphosphate-sugar epimerase</fullName>
    </submittedName>
</protein>
<evidence type="ECO:0000313" key="3">
    <source>
        <dbReference type="EMBL" id="SEL20794.1"/>
    </source>
</evidence>
<dbReference type="PANTHER" id="PTHR43574">
    <property type="entry name" value="EPIMERASE-RELATED"/>
    <property type="match status" value="1"/>
</dbReference>
<evidence type="ECO:0000256" key="1">
    <source>
        <dbReference type="ARBA" id="ARBA00023027"/>
    </source>
</evidence>